<comment type="caution">
    <text evidence="1">The sequence shown here is derived from an EMBL/GenBank/DDBJ whole genome shotgun (WGS) entry which is preliminary data.</text>
</comment>
<sequence length="114" mass="12944">MDAIHPVKVLLFWDVVIAYGAYRPYFTRVVQKAWTLPTNRMISHVQQTNSTTHNPVQIINMTEYETAITHIVSNESSMLYTTVTDDDAKIGDSDKEYVASSQSESDNDAEEEDL</sequence>
<protein>
    <submittedName>
        <fullName evidence="1">Uncharacterized protein</fullName>
    </submittedName>
</protein>
<dbReference type="EMBL" id="CM044704">
    <property type="protein sequence ID" value="KAI5668073.1"/>
    <property type="molecule type" value="Genomic_DNA"/>
</dbReference>
<gene>
    <name evidence="1" type="ORF">M9H77_17926</name>
</gene>
<keyword evidence="2" id="KW-1185">Reference proteome</keyword>
<evidence type="ECO:0000313" key="2">
    <source>
        <dbReference type="Proteomes" id="UP001060085"/>
    </source>
</evidence>
<accession>A0ACC0B601</accession>
<organism evidence="1 2">
    <name type="scientific">Catharanthus roseus</name>
    <name type="common">Madagascar periwinkle</name>
    <name type="synonym">Vinca rosea</name>
    <dbReference type="NCBI Taxonomy" id="4058"/>
    <lineage>
        <taxon>Eukaryota</taxon>
        <taxon>Viridiplantae</taxon>
        <taxon>Streptophyta</taxon>
        <taxon>Embryophyta</taxon>
        <taxon>Tracheophyta</taxon>
        <taxon>Spermatophyta</taxon>
        <taxon>Magnoliopsida</taxon>
        <taxon>eudicotyledons</taxon>
        <taxon>Gunneridae</taxon>
        <taxon>Pentapetalae</taxon>
        <taxon>asterids</taxon>
        <taxon>lamiids</taxon>
        <taxon>Gentianales</taxon>
        <taxon>Apocynaceae</taxon>
        <taxon>Rauvolfioideae</taxon>
        <taxon>Vinceae</taxon>
        <taxon>Catharanthinae</taxon>
        <taxon>Catharanthus</taxon>
    </lineage>
</organism>
<dbReference type="Proteomes" id="UP001060085">
    <property type="component" value="Linkage Group LG04"/>
</dbReference>
<proteinExistence type="predicted"/>
<reference evidence="2" key="1">
    <citation type="journal article" date="2023" name="Nat. Plants">
        <title>Single-cell RNA sequencing provides a high-resolution roadmap for understanding the multicellular compartmentation of specialized metabolism.</title>
        <authorList>
            <person name="Sun S."/>
            <person name="Shen X."/>
            <person name="Li Y."/>
            <person name="Li Y."/>
            <person name="Wang S."/>
            <person name="Li R."/>
            <person name="Zhang H."/>
            <person name="Shen G."/>
            <person name="Guo B."/>
            <person name="Wei J."/>
            <person name="Xu J."/>
            <person name="St-Pierre B."/>
            <person name="Chen S."/>
            <person name="Sun C."/>
        </authorList>
    </citation>
    <scope>NUCLEOTIDE SEQUENCE [LARGE SCALE GENOMIC DNA]</scope>
</reference>
<name>A0ACC0B601_CATRO</name>
<evidence type="ECO:0000313" key="1">
    <source>
        <dbReference type="EMBL" id="KAI5668073.1"/>
    </source>
</evidence>